<keyword evidence="4" id="KW-0560">Oxidoreductase</keyword>
<dbReference type="AlphaFoldDB" id="A0A6J4UWR5"/>
<dbReference type="InterPro" id="IPR045170">
    <property type="entry name" value="MTOX"/>
</dbReference>
<dbReference type="GO" id="GO:0050660">
    <property type="term" value="F:flavin adenine dinucleotide binding"/>
    <property type="evidence" value="ECO:0007669"/>
    <property type="project" value="InterPro"/>
</dbReference>
<reference evidence="6" key="1">
    <citation type="submission" date="2020-02" db="EMBL/GenBank/DDBJ databases">
        <authorList>
            <person name="Meier V. D."/>
        </authorList>
    </citation>
    <scope>NUCLEOTIDE SEQUENCE</scope>
    <source>
        <strain evidence="6">AVDCRST_MAG87</strain>
    </source>
</reference>
<gene>
    <name evidence="6" type="ORF">AVDCRST_MAG87-1518</name>
</gene>
<dbReference type="SUPFAM" id="SSF54373">
    <property type="entry name" value="FAD-linked reductases, C-terminal domain"/>
    <property type="match status" value="1"/>
</dbReference>
<evidence type="ECO:0000259" key="5">
    <source>
        <dbReference type="Pfam" id="PF01266"/>
    </source>
</evidence>
<evidence type="ECO:0000256" key="3">
    <source>
        <dbReference type="ARBA" id="ARBA00022827"/>
    </source>
</evidence>
<dbReference type="EMBL" id="CADCWJ010000337">
    <property type="protein sequence ID" value="CAA9560151.1"/>
    <property type="molecule type" value="Genomic_DNA"/>
</dbReference>
<evidence type="ECO:0000256" key="2">
    <source>
        <dbReference type="ARBA" id="ARBA00022630"/>
    </source>
</evidence>
<organism evidence="6">
    <name type="scientific">uncultured Thermomicrobiales bacterium</name>
    <dbReference type="NCBI Taxonomy" id="1645740"/>
    <lineage>
        <taxon>Bacteria</taxon>
        <taxon>Pseudomonadati</taxon>
        <taxon>Thermomicrobiota</taxon>
        <taxon>Thermomicrobia</taxon>
        <taxon>Thermomicrobiales</taxon>
        <taxon>environmental samples</taxon>
    </lineage>
</organism>
<dbReference type="SUPFAM" id="SSF51905">
    <property type="entry name" value="FAD/NAD(P)-binding domain"/>
    <property type="match status" value="1"/>
</dbReference>
<sequence>MKLARTDIIVIGGGAMGTATGWALARQGHRVLVLEQFDHVHDKGSHGGQTRIFRHAYAEGPRYVPWTLEADRLWTELQERTARRFMYRVGCLDISGPGFHRAREARASADAYGIGSEWLTGTEVNERWPAWTLPEDRDVCFGPDAGFLDVPIALRALARELADAGGEICANEPVRSWSADGGGVTVETAKGTYLADRLVLTAGAWSGKILNELGIPLEVRRKPVVWFEIDRNHRKSVSPEQFPVFISDDETGEFYGIPEYGEPGIKVGMHSGGDVVDPDQIDRTASESDIAPDLRPFVKRSIRGATGRTMNAVVCMYTMTPDTDFVIDRHPDHPNVALATGFSGHGFKFAPVVGEYLATLVTDPTARVRPDFSLSRFAELPLAGD</sequence>
<name>A0A6J4UWR5_9BACT</name>
<protein>
    <recommendedName>
        <fullName evidence="5">FAD dependent oxidoreductase domain-containing protein</fullName>
    </recommendedName>
</protein>
<dbReference type="Gene3D" id="3.30.9.10">
    <property type="entry name" value="D-Amino Acid Oxidase, subunit A, domain 2"/>
    <property type="match status" value="1"/>
</dbReference>
<proteinExistence type="predicted"/>
<dbReference type="Pfam" id="PF01266">
    <property type="entry name" value="DAO"/>
    <property type="match status" value="1"/>
</dbReference>
<dbReference type="GO" id="GO:0008115">
    <property type="term" value="F:sarcosine oxidase activity"/>
    <property type="evidence" value="ECO:0007669"/>
    <property type="project" value="TreeGrafter"/>
</dbReference>
<feature type="domain" description="FAD dependent oxidoreductase" evidence="5">
    <location>
        <begin position="7"/>
        <end position="359"/>
    </location>
</feature>
<dbReference type="InterPro" id="IPR036188">
    <property type="entry name" value="FAD/NAD-bd_sf"/>
</dbReference>
<dbReference type="PANTHER" id="PTHR10961:SF7">
    <property type="entry name" value="FAD DEPENDENT OXIDOREDUCTASE DOMAIN-CONTAINING PROTEIN"/>
    <property type="match status" value="1"/>
</dbReference>
<comment type="cofactor">
    <cofactor evidence="1">
        <name>FAD</name>
        <dbReference type="ChEBI" id="CHEBI:57692"/>
    </cofactor>
</comment>
<evidence type="ECO:0000256" key="1">
    <source>
        <dbReference type="ARBA" id="ARBA00001974"/>
    </source>
</evidence>
<dbReference type="PANTHER" id="PTHR10961">
    <property type="entry name" value="PEROXISOMAL SARCOSINE OXIDASE"/>
    <property type="match status" value="1"/>
</dbReference>
<evidence type="ECO:0000256" key="4">
    <source>
        <dbReference type="ARBA" id="ARBA00023002"/>
    </source>
</evidence>
<keyword evidence="3" id="KW-0274">FAD</keyword>
<dbReference type="InterPro" id="IPR006076">
    <property type="entry name" value="FAD-dep_OxRdtase"/>
</dbReference>
<dbReference type="NCBIfam" id="NF008425">
    <property type="entry name" value="PRK11259.1"/>
    <property type="match status" value="1"/>
</dbReference>
<keyword evidence="2" id="KW-0285">Flavoprotein</keyword>
<accession>A0A6J4UWR5</accession>
<dbReference type="Gene3D" id="3.50.50.60">
    <property type="entry name" value="FAD/NAD(P)-binding domain"/>
    <property type="match status" value="1"/>
</dbReference>
<evidence type="ECO:0000313" key="6">
    <source>
        <dbReference type="EMBL" id="CAA9560151.1"/>
    </source>
</evidence>